<evidence type="ECO:0000313" key="1">
    <source>
        <dbReference type="EMBL" id="QCD90392.1"/>
    </source>
</evidence>
<accession>A0A4D6LNE4</accession>
<dbReference type="EMBL" id="CP039348">
    <property type="protein sequence ID" value="QCD90392.1"/>
    <property type="molecule type" value="Genomic_DNA"/>
</dbReference>
<organism evidence="1 2">
    <name type="scientific">Vigna unguiculata</name>
    <name type="common">Cowpea</name>
    <dbReference type="NCBI Taxonomy" id="3917"/>
    <lineage>
        <taxon>Eukaryota</taxon>
        <taxon>Viridiplantae</taxon>
        <taxon>Streptophyta</taxon>
        <taxon>Embryophyta</taxon>
        <taxon>Tracheophyta</taxon>
        <taxon>Spermatophyta</taxon>
        <taxon>Magnoliopsida</taxon>
        <taxon>eudicotyledons</taxon>
        <taxon>Gunneridae</taxon>
        <taxon>Pentapetalae</taxon>
        <taxon>rosids</taxon>
        <taxon>fabids</taxon>
        <taxon>Fabales</taxon>
        <taxon>Fabaceae</taxon>
        <taxon>Papilionoideae</taxon>
        <taxon>50 kb inversion clade</taxon>
        <taxon>NPAAA clade</taxon>
        <taxon>indigoferoid/millettioid clade</taxon>
        <taxon>Phaseoleae</taxon>
        <taxon>Vigna</taxon>
    </lineage>
</organism>
<proteinExistence type="predicted"/>
<gene>
    <name evidence="1" type="ORF">DEO72_LG4g1347</name>
</gene>
<reference evidence="1 2" key="1">
    <citation type="submission" date="2019-04" db="EMBL/GenBank/DDBJ databases">
        <title>An improved genome assembly and genetic linkage map for asparagus bean, Vigna unguiculata ssp. sesquipedialis.</title>
        <authorList>
            <person name="Xia Q."/>
            <person name="Zhang R."/>
            <person name="Dong Y."/>
        </authorList>
    </citation>
    <scope>NUCLEOTIDE SEQUENCE [LARGE SCALE GENOMIC DNA]</scope>
    <source>
        <tissue evidence="1">Leaf</tissue>
    </source>
</reference>
<keyword evidence="2" id="KW-1185">Reference proteome</keyword>
<sequence>MGANLNLNPKITLKHRKQNPKESFFSFHQPSLTARQLHCLTAPTKRTHLRCTRSGHHAALAPGTRVCSTLNASDDDDHRRRSCRRSCHLSSLAFAFANLDSHDLDCRRDAITAC</sequence>
<dbReference type="Gramene" id="Vigun02g056550.1.v1.2">
    <property type="protein sequence ID" value="Vigun02g056550.1.v1.2.CDS.1"/>
    <property type="gene ID" value="Vigun02g056550.v1.2"/>
</dbReference>
<dbReference type="AlphaFoldDB" id="A0A4D6LNE4"/>
<name>A0A4D6LNE4_VIGUN</name>
<evidence type="ECO:0000313" key="2">
    <source>
        <dbReference type="Proteomes" id="UP000501690"/>
    </source>
</evidence>
<dbReference type="Proteomes" id="UP000501690">
    <property type="component" value="Linkage Group LG4"/>
</dbReference>
<protein>
    <submittedName>
        <fullName evidence="1">Uncharacterized protein</fullName>
    </submittedName>
</protein>